<dbReference type="AlphaFoldDB" id="A0A382GEP3"/>
<dbReference type="CDD" id="cd00093">
    <property type="entry name" value="HTH_XRE"/>
    <property type="match status" value="1"/>
</dbReference>
<reference evidence="2" key="1">
    <citation type="submission" date="2018-05" db="EMBL/GenBank/DDBJ databases">
        <authorList>
            <person name="Lanie J.A."/>
            <person name="Ng W.-L."/>
            <person name="Kazmierczak K.M."/>
            <person name="Andrzejewski T.M."/>
            <person name="Davidsen T.M."/>
            <person name="Wayne K.J."/>
            <person name="Tettelin H."/>
            <person name="Glass J.I."/>
            <person name="Rusch D."/>
            <person name="Podicherti R."/>
            <person name="Tsui H.-C.T."/>
            <person name="Winkler M.E."/>
        </authorList>
    </citation>
    <scope>NUCLEOTIDE SEQUENCE</scope>
</reference>
<dbReference type="SUPFAM" id="SSF47413">
    <property type="entry name" value="lambda repressor-like DNA-binding domains"/>
    <property type="match status" value="1"/>
</dbReference>
<accession>A0A382GEP3</accession>
<evidence type="ECO:0000313" key="2">
    <source>
        <dbReference type="EMBL" id="SVB73680.1"/>
    </source>
</evidence>
<dbReference type="Gene3D" id="1.10.260.40">
    <property type="entry name" value="lambda repressor-like DNA-binding domains"/>
    <property type="match status" value="1"/>
</dbReference>
<dbReference type="GO" id="GO:0003677">
    <property type="term" value="F:DNA binding"/>
    <property type="evidence" value="ECO:0007669"/>
    <property type="project" value="InterPro"/>
</dbReference>
<name>A0A382GEP3_9ZZZZ</name>
<proteinExistence type="predicted"/>
<dbReference type="PROSITE" id="PS50943">
    <property type="entry name" value="HTH_CROC1"/>
    <property type="match status" value="1"/>
</dbReference>
<protein>
    <recommendedName>
        <fullName evidence="1">HTH cro/C1-type domain-containing protein</fullName>
    </recommendedName>
</protein>
<evidence type="ECO:0000259" key="1">
    <source>
        <dbReference type="PROSITE" id="PS50943"/>
    </source>
</evidence>
<dbReference type="InterPro" id="IPR010982">
    <property type="entry name" value="Lambda_DNA-bd_dom_sf"/>
</dbReference>
<gene>
    <name evidence="2" type="ORF">METZ01_LOCUS226534</name>
</gene>
<feature type="domain" description="HTH cro/C1-type" evidence="1">
    <location>
        <begin position="28"/>
        <end position="73"/>
    </location>
</feature>
<dbReference type="InterPro" id="IPR001387">
    <property type="entry name" value="Cro/C1-type_HTH"/>
</dbReference>
<organism evidence="2">
    <name type="scientific">marine metagenome</name>
    <dbReference type="NCBI Taxonomy" id="408172"/>
    <lineage>
        <taxon>unclassified sequences</taxon>
        <taxon>metagenomes</taxon>
        <taxon>ecological metagenomes</taxon>
    </lineage>
</organism>
<dbReference type="EMBL" id="UINC01055142">
    <property type="protein sequence ID" value="SVB73680.1"/>
    <property type="molecule type" value="Genomic_DNA"/>
</dbReference>
<sequence length="220" mass="25088">MSRKNASSIDETGAPGQRLLYAIRGSEMTQRKFAGLIGMSPNGLNSIVKGKKRLSRILALATEQITGVRAEWILNKEFPLALEPISKIDPWDRMVLEFYRPDDNNLFERVIAGIEQRTSPFRNSIDPEGAWSKEQNDQYQALIREAKELFYFFNHLDADEGQGPFRYGLMILHGRFTKEELGNSEAAANTDPRFMENLERISVIRDELQDLINNPNPKGD</sequence>